<proteinExistence type="predicted"/>
<evidence type="ECO:0000313" key="3">
    <source>
        <dbReference type="Proteomes" id="UP000789706"/>
    </source>
</evidence>
<name>A0A9N9CCH6_9GLOM</name>
<dbReference type="EMBL" id="CAJVPK010001732">
    <property type="protein sequence ID" value="CAG8596948.1"/>
    <property type="molecule type" value="Genomic_DNA"/>
</dbReference>
<organism evidence="2 3">
    <name type="scientific">Diversispora eburnea</name>
    <dbReference type="NCBI Taxonomy" id="1213867"/>
    <lineage>
        <taxon>Eukaryota</taxon>
        <taxon>Fungi</taxon>
        <taxon>Fungi incertae sedis</taxon>
        <taxon>Mucoromycota</taxon>
        <taxon>Glomeromycotina</taxon>
        <taxon>Glomeromycetes</taxon>
        <taxon>Diversisporales</taxon>
        <taxon>Diversisporaceae</taxon>
        <taxon>Diversispora</taxon>
    </lineage>
</organism>
<comment type="caution">
    <text evidence="2">The sequence shown here is derived from an EMBL/GenBank/DDBJ whole genome shotgun (WGS) entry which is preliminary data.</text>
</comment>
<sequence length="44" mass="5188">DNEDNKDNVIDNDENLIDENDEEFENESINQLDIENKFDECLQG</sequence>
<feature type="compositionally biased region" description="Acidic residues" evidence="1">
    <location>
        <begin position="10"/>
        <end position="26"/>
    </location>
</feature>
<feature type="non-terminal residue" evidence="2">
    <location>
        <position position="1"/>
    </location>
</feature>
<accession>A0A9N9CCH6</accession>
<feature type="region of interest" description="Disordered" evidence="1">
    <location>
        <begin position="1"/>
        <end position="44"/>
    </location>
</feature>
<evidence type="ECO:0000256" key="1">
    <source>
        <dbReference type="SAM" id="MobiDB-lite"/>
    </source>
</evidence>
<reference evidence="2" key="1">
    <citation type="submission" date="2021-06" db="EMBL/GenBank/DDBJ databases">
        <authorList>
            <person name="Kallberg Y."/>
            <person name="Tangrot J."/>
            <person name="Rosling A."/>
        </authorList>
    </citation>
    <scope>NUCLEOTIDE SEQUENCE</scope>
    <source>
        <strain evidence="2">AZ414A</strain>
    </source>
</reference>
<dbReference type="AlphaFoldDB" id="A0A9N9CCH6"/>
<feature type="compositionally biased region" description="Basic and acidic residues" evidence="1">
    <location>
        <begin position="34"/>
        <end position="44"/>
    </location>
</feature>
<evidence type="ECO:0000313" key="2">
    <source>
        <dbReference type="EMBL" id="CAG8596948.1"/>
    </source>
</evidence>
<gene>
    <name evidence="2" type="ORF">DEBURN_LOCUS9333</name>
</gene>
<keyword evidence="3" id="KW-1185">Reference proteome</keyword>
<dbReference type="Proteomes" id="UP000789706">
    <property type="component" value="Unassembled WGS sequence"/>
</dbReference>
<protein>
    <submittedName>
        <fullName evidence="2">9391_t:CDS:1</fullName>
    </submittedName>
</protein>